<dbReference type="InterPro" id="IPR008042">
    <property type="entry name" value="Retrotrans_Pao"/>
</dbReference>
<accession>A0A1B6K9Y0</accession>
<reference evidence="1" key="1">
    <citation type="submission" date="2015-11" db="EMBL/GenBank/DDBJ databases">
        <title>De novo transcriptome assembly of four potential Pierce s Disease insect vectors from Arizona vineyards.</title>
        <authorList>
            <person name="Tassone E.E."/>
        </authorList>
    </citation>
    <scope>NUCLEOTIDE SEQUENCE</scope>
</reference>
<evidence type="ECO:0008006" key="2">
    <source>
        <dbReference type="Google" id="ProtNLM"/>
    </source>
</evidence>
<proteinExistence type="predicted"/>
<evidence type="ECO:0000313" key="1">
    <source>
        <dbReference type="EMBL" id="JAT08252.1"/>
    </source>
</evidence>
<name>A0A1B6K9Y0_9HEMI</name>
<protein>
    <recommendedName>
        <fullName evidence="2">Reverse transcriptase/retrotransposon-derived protein RNase H-like domain-containing protein</fullName>
    </recommendedName>
</protein>
<dbReference type="PANTHER" id="PTHR47331:SF4">
    <property type="entry name" value="PEPTIDASE S1 DOMAIN-CONTAINING PROTEIN"/>
    <property type="match status" value="1"/>
</dbReference>
<sequence length="261" mass="29705">WTSNISDDGKILGESSSEENVVPLLGMLWDKEKDEIYCDIKSISMPNKVVTKRNLLSVAQRVFDVVGFTCPVSLLPKLLLQEVWMRKLTWDEPLPDDIADKFSKWVDSICWLKRCRVPRIVSPLGKLSSDTSSIHVFCDASQFAYAACVFIRTESQDEVAVQLVYAKSRIAPKNVTIPRLELLATLVGDRMYTLVRETLKLSCKAYFWTDSSIVLTWIKEKEDWGTFVGNRCREICTTTNKEEWHHIPGDLNPADLPSRGS</sequence>
<gene>
    <name evidence="1" type="ORF">g.21603</name>
</gene>
<dbReference type="AlphaFoldDB" id="A0A1B6K9Y0"/>
<feature type="non-terminal residue" evidence="1">
    <location>
        <position position="1"/>
    </location>
</feature>
<dbReference type="EMBL" id="GEBQ01031725">
    <property type="protein sequence ID" value="JAT08252.1"/>
    <property type="molecule type" value="Transcribed_RNA"/>
</dbReference>
<organism evidence="1">
    <name type="scientific">Graphocephala atropunctata</name>
    <dbReference type="NCBI Taxonomy" id="36148"/>
    <lineage>
        <taxon>Eukaryota</taxon>
        <taxon>Metazoa</taxon>
        <taxon>Ecdysozoa</taxon>
        <taxon>Arthropoda</taxon>
        <taxon>Hexapoda</taxon>
        <taxon>Insecta</taxon>
        <taxon>Pterygota</taxon>
        <taxon>Neoptera</taxon>
        <taxon>Paraneoptera</taxon>
        <taxon>Hemiptera</taxon>
        <taxon>Auchenorrhyncha</taxon>
        <taxon>Membracoidea</taxon>
        <taxon>Cicadellidae</taxon>
        <taxon>Cicadellinae</taxon>
        <taxon>Cicadellini</taxon>
        <taxon>Graphocephala</taxon>
    </lineage>
</organism>
<dbReference type="Pfam" id="PF05380">
    <property type="entry name" value="Peptidase_A17"/>
    <property type="match status" value="1"/>
</dbReference>
<dbReference type="PANTHER" id="PTHR47331">
    <property type="entry name" value="PHD-TYPE DOMAIN-CONTAINING PROTEIN"/>
    <property type="match status" value="1"/>
</dbReference>